<dbReference type="AlphaFoldDB" id="X1U6W3"/>
<dbReference type="InterPro" id="IPR004843">
    <property type="entry name" value="Calcineurin-like_PHP"/>
</dbReference>
<feature type="non-terminal residue" evidence="2">
    <location>
        <position position="120"/>
    </location>
</feature>
<reference evidence="2" key="1">
    <citation type="journal article" date="2014" name="Front. Microbiol.">
        <title>High frequency of phylogenetically diverse reductive dehalogenase-homologous genes in deep subseafloor sedimentary metagenomes.</title>
        <authorList>
            <person name="Kawai M."/>
            <person name="Futagami T."/>
            <person name="Toyoda A."/>
            <person name="Takaki Y."/>
            <person name="Nishi S."/>
            <person name="Hori S."/>
            <person name="Arai W."/>
            <person name="Tsubouchi T."/>
            <person name="Morono Y."/>
            <person name="Uchiyama I."/>
            <person name="Ito T."/>
            <person name="Fujiyama A."/>
            <person name="Inagaki F."/>
            <person name="Takami H."/>
        </authorList>
    </citation>
    <scope>NUCLEOTIDE SEQUENCE</scope>
    <source>
        <strain evidence="2">Expedition CK06-06</strain>
    </source>
</reference>
<evidence type="ECO:0000259" key="1">
    <source>
        <dbReference type="Pfam" id="PF00149"/>
    </source>
</evidence>
<dbReference type="Pfam" id="PF00149">
    <property type="entry name" value="Metallophos"/>
    <property type="match status" value="1"/>
</dbReference>
<gene>
    <name evidence="2" type="ORF">S12H4_37442</name>
</gene>
<dbReference type="GO" id="GO:0006259">
    <property type="term" value="P:DNA metabolic process"/>
    <property type="evidence" value="ECO:0007669"/>
    <property type="project" value="InterPro"/>
</dbReference>
<dbReference type="PANTHER" id="PTHR30337">
    <property type="entry name" value="COMPONENT OF ATP-DEPENDENT DSDNA EXONUCLEASE"/>
    <property type="match status" value="1"/>
</dbReference>
<dbReference type="SUPFAM" id="SSF56300">
    <property type="entry name" value="Metallo-dependent phosphatases"/>
    <property type="match status" value="1"/>
</dbReference>
<dbReference type="NCBIfam" id="TIGR00619">
    <property type="entry name" value="sbcd"/>
    <property type="match status" value="1"/>
</dbReference>
<feature type="domain" description="Calcineurin-like phosphoesterase" evidence="1">
    <location>
        <begin position="1"/>
        <end position="108"/>
    </location>
</feature>
<dbReference type="GO" id="GO:0008408">
    <property type="term" value="F:3'-5' exonuclease activity"/>
    <property type="evidence" value="ECO:0007669"/>
    <property type="project" value="InterPro"/>
</dbReference>
<dbReference type="GO" id="GO:0004519">
    <property type="term" value="F:endonuclease activity"/>
    <property type="evidence" value="ECO:0007669"/>
    <property type="project" value="InterPro"/>
</dbReference>
<proteinExistence type="predicted"/>
<comment type="caution">
    <text evidence="2">The sequence shown here is derived from an EMBL/GenBank/DDBJ whole genome shotgun (WGS) entry which is preliminary data.</text>
</comment>
<dbReference type="PANTHER" id="PTHR30337:SF0">
    <property type="entry name" value="NUCLEASE SBCCD SUBUNIT D"/>
    <property type="match status" value="1"/>
</dbReference>
<accession>X1U6W3</accession>
<dbReference type="Gene3D" id="3.60.21.10">
    <property type="match status" value="1"/>
</dbReference>
<protein>
    <recommendedName>
        <fullName evidence="1">Calcineurin-like phosphoesterase domain-containing protein</fullName>
    </recommendedName>
</protein>
<dbReference type="InterPro" id="IPR050535">
    <property type="entry name" value="DNA_Repair-Maintenance_Comp"/>
</dbReference>
<name>X1U6W3_9ZZZZ</name>
<dbReference type="InterPro" id="IPR029052">
    <property type="entry name" value="Metallo-depent_PP-like"/>
</dbReference>
<evidence type="ECO:0000313" key="2">
    <source>
        <dbReference type="EMBL" id="GAI99366.1"/>
    </source>
</evidence>
<sequence length="120" mass="13561">MKILHFADLHLGVESYGRIDPTTGLSSRLLDFLKALDQLVDYAIDNKIDLVLFCGDAYKSREPTQTQQREFARRIYRLSSSGIPIFLLIGNHDLPNAIGKATTTEIFDTLTVKNVYVSNR</sequence>
<organism evidence="2">
    <name type="scientific">marine sediment metagenome</name>
    <dbReference type="NCBI Taxonomy" id="412755"/>
    <lineage>
        <taxon>unclassified sequences</taxon>
        <taxon>metagenomes</taxon>
        <taxon>ecological metagenomes</taxon>
    </lineage>
</organism>
<dbReference type="EMBL" id="BARW01022432">
    <property type="protein sequence ID" value="GAI99366.1"/>
    <property type="molecule type" value="Genomic_DNA"/>
</dbReference>
<dbReference type="InterPro" id="IPR004593">
    <property type="entry name" value="SbcD"/>
</dbReference>